<dbReference type="PROSITE" id="PS00678">
    <property type="entry name" value="WD_REPEATS_1"/>
    <property type="match status" value="1"/>
</dbReference>
<evidence type="ECO:0000256" key="1">
    <source>
        <dbReference type="ARBA" id="ARBA00004123"/>
    </source>
</evidence>
<evidence type="ECO:0000313" key="7">
    <source>
        <dbReference type="EMBL" id="KAK9666856.1"/>
    </source>
</evidence>
<evidence type="ECO:0000256" key="4">
    <source>
        <dbReference type="ARBA" id="ARBA00023242"/>
    </source>
</evidence>
<feature type="repeat" description="WD" evidence="5">
    <location>
        <begin position="74"/>
        <end position="108"/>
    </location>
</feature>
<dbReference type="Pfam" id="PF00400">
    <property type="entry name" value="WD40"/>
    <property type="match status" value="3"/>
</dbReference>
<accession>A0AAW1GWF5</accession>
<dbReference type="Pfam" id="PF12894">
    <property type="entry name" value="ANAPC4_WD40"/>
    <property type="match status" value="1"/>
</dbReference>
<sequence>MSSPITDHKLQGDELPEVIEEYLEYKHGVIKCIAFNRRGTLLAAGCSNGSCVIWDFETRVIAKVLKAKDCTAVITSVCWSKNGHFILVSTGDKRLTLWNVSTGEKVSQAPLDITSLHAELHPVTSIPSLCLVTPLYSAPLIIDLFSGNSTVLPVSLSENGNDSDSHFPSCFNHHGDLVYVGNYKGEILVIDHRSIQIRAVVSSSRGVGINDIVFSRNGMYLLTNSRDRTIRVYKNMLPLKDGLNALGGLGTKSLVLCHKFRDSTTHAHWKAPCFSRNGEWIIGGCIDDGKHKIYIWDDIGRLVKTLTGPKEGLIDLAWHPVHEIIISLSLTGSVYIWAKNYTEKWSAFYPDFKELDEMEEYVEREDEFDIVPEIVPKIRQSKEPDVNHDEDADIVTVENDSLLSDSEMLEEELCFLPSVPFPDNLEQHGIAGTVTHGARSKRQRKPTEKLLKLLGETAKKPAKKLYWPDTGA</sequence>
<gene>
    <name evidence="7" type="ORF">RND81_14G216400</name>
</gene>
<comment type="subcellular location">
    <subcellularLocation>
        <location evidence="1">Nucleus</location>
    </subcellularLocation>
</comment>
<dbReference type="InterPro" id="IPR001680">
    <property type="entry name" value="WD40_rpt"/>
</dbReference>
<dbReference type="Gene3D" id="2.130.10.10">
    <property type="entry name" value="YVTN repeat-like/Quinoprotein amine dehydrogenase"/>
    <property type="match status" value="2"/>
</dbReference>
<dbReference type="SMART" id="SM00320">
    <property type="entry name" value="WD40"/>
    <property type="match status" value="5"/>
</dbReference>
<dbReference type="EMBL" id="JBDFQZ010000014">
    <property type="protein sequence ID" value="KAK9666856.1"/>
    <property type="molecule type" value="Genomic_DNA"/>
</dbReference>
<dbReference type="InterPro" id="IPR024977">
    <property type="entry name" value="Apc4-like_WD40_dom"/>
</dbReference>
<dbReference type="InterPro" id="IPR036322">
    <property type="entry name" value="WD40_repeat_dom_sf"/>
</dbReference>
<dbReference type="AlphaFoldDB" id="A0AAW1GWF5"/>
<dbReference type="PROSITE" id="PS50082">
    <property type="entry name" value="WD_REPEATS_2"/>
    <property type="match status" value="1"/>
</dbReference>
<dbReference type="Proteomes" id="UP001443914">
    <property type="component" value="Unassembled WGS sequence"/>
</dbReference>
<comment type="caution">
    <text evidence="7">The sequence shown here is derived from an EMBL/GenBank/DDBJ whole genome shotgun (WGS) entry which is preliminary data.</text>
</comment>
<keyword evidence="8" id="KW-1185">Reference proteome</keyword>
<reference evidence="7" key="1">
    <citation type="submission" date="2024-03" db="EMBL/GenBank/DDBJ databases">
        <title>WGS assembly of Saponaria officinalis var. Norfolk2.</title>
        <authorList>
            <person name="Jenkins J."/>
            <person name="Shu S."/>
            <person name="Grimwood J."/>
            <person name="Barry K."/>
            <person name="Goodstein D."/>
            <person name="Schmutz J."/>
            <person name="Leebens-Mack J."/>
            <person name="Osbourn A."/>
        </authorList>
    </citation>
    <scope>NUCLEOTIDE SEQUENCE [LARGE SCALE GENOMIC DNA]</scope>
    <source>
        <strain evidence="7">JIC</strain>
    </source>
</reference>
<keyword evidence="2 5" id="KW-0853">WD repeat</keyword>
<dbReference type="InterPro" id="IPR015943">
    <property type="entry name" value="WD40/YVTN_repeat-like_dom_sf"/>
</dbReference>
<evidence type="ECO:0000256" key="3">
    <source>
        <dbReference type="ARBA" id="ARBA00022737"/>
    </source>
</evidence>
<dbReference type="GO" id="GO:0048188">
    <property type="term" value="C:Set1C/COMPASS complex"/>
    <property type="evidence" value="ECO:0007669"/>
    <property type="project" value="InterPro"/>
</dbReference>
<dbReference type="SUPFAM" id="SSF50978">
    <property type="entry name" value="WD40 repeat-like"/>
    <property type="match status" value="1"/>
</dbReference>
<dbReference type="InterPro" id="IPR019775">
    <property type="entry name" value="WD40_repeat_CS"/>
</dbReference>
<evidence type="ECO:0000256" key="5">
    <source>
        <dbReference type="PROSITE-ProRule" id="PRU00221"/>
    </source>
</evidence>
<organism evidence="7 8">
    <name type="scientific">Saponaria officinalis</name>
    <name type="common">Common soapwort</name>
    <name type="synonym">Lychnis saponaria</name>
    <dbReference type="NCBI Taxonomy" id="3572"/>
    <lineage>
        <taxon>Eukaryota</taxon>
        <taxon>Viridiplantae</taxon>
        <taxon>Streptophyta</taxon>
        <taxon>Embryophyta</taxon>
        <taxon>Tracheophyta</taxon>
        <taxon>Spermatophyta</taxon>
        <taxon>Magnoliopsida</taxon>
        <taxon>eudicotyledons</taxon>
        <taxon>Gunneridae</taxon>
        <taxon>Pentapetalae</taxon>
        <taxon>Caryophyllales</taxon>
        <taxon>Caryophyllaceae</taxon>
        <taxon>Caryophylleae</taxon>
        <taxon>Saponaria</taxon>
    </lineage>
</organism>
<evidence type="ECO:0000313" key="8">
    <source>
        <dbReference type="Proteomes" id="UP001443914"/>
    </source>
</evidence>
<proteinExistence type="predicted"/>
<feature type="domain" description="Anaphase-promoting complex subunit 4-like WD40" evidence="6">
    <location>
        <begin position="70"/>
        <end position="111"/>
    </location>
</feature>
<dbReference type="PANTHER" id="PTHR44040">
    <property type="entry name" value="RETINOBLASTOMA-BINDING PROTEIN 5"/>
    <property type="match status" value="1"/>
</dbReference>
<dbReference type="InterPro" id="IPR037850">
    <property type="entry name" value="RBBP5/Swd1"/>
</dbReference>
<dbReference type="PANTHER" id="PTHR44040:SF1">
    <property type="entry name" value="RETINOBLASTOMA-BINDING PROTEIN 5"/>
    <property type="match status" value="1"/>
</dbReference>
<evidence type="ECO:0000256" key="2">
    <source>
        <dbReference type="ARBA" id="ARBA00022574"/>
    </source>
</evidence>
<evidence type="ECO:0000259" key="6">
    <source>
        <dbReference type="Pfam" id="PF12894"/>
    </source>
</evidence>
<keyword evidence="4" id="KW-0539">Nucleus</keyword>
<protein>
    <recommendedName>
        <fullName evidence="6">Anaphase-promoting complex subunit 4-like WD40 domain-containing protein</fullName>
    </recommendedName>
</protein>
<name>A0AAW1GWF5_SAPOF</name>
<keyword evidence="3" id="KW-0677">Repeat</keyword>